<evidence type="ECO:0000313" key="3">
    <source>
        <dbReference type="Proteomes" id="UP001359559"/>
    </source>
</evidence>
<reference evidence="2 3" key="1">
    <citation type="submission" date="2024-01" db="EMBL/GenBank/DDBJ databases">
        <title>The genomes of 5 underutilized Papilionoideae crops provide insights into root nodulation and disease resistance.</title>
        <authorList>
            <person name="Yuan L."/>
        </authorList>
    </citation>
    <scope>NUCLEOTIDE SEQUENCE [LARGE SCALE GENOMIC DNA]</scope>
    <source>
        <strain evidence="2">LY-2023</strain>
        <tissue evidence="2">Leaf</tissue>
    </source>
</reference>
<evidence type="ECO:0000313" key="2">
    <source>
        <dbReference type="EMBL" id="KAK7262280.1"/>
    </source>
</evidence>
<feature type="chain" id="PRO_5042869480" evidence="1">
    <location>
        <begin position="21"/>
        <end position="73"/>
    </location>
</feature>
<sequence>MIITLMKLVTGFNVMSAVLSFNYEIPENSLTLCLTVSLTSLPIHSFPPNLNLHINHQILSKTSFQGFTGCGEL</sequence>
<dbReference type="AlphaFoldDB" id="A0AAN9ETF8"/>
<feature type="signal peptide" evidence="1">
    <location>
        <begin position="1"/>
        <end position="20"/>
    </location>
</feature>
<accession>A0AAN9ETF8</accession>
<organism evidence="2 3">
    <name type="scientific">Clitoria ternatea</name>
    <name type="common">Butterfly pea</name>
    <dbReference type="NCBI Taxonomy" id="43366"/>
    <lineage>
        <taxon>Eukaryota</taxon>
        <taxon>Viridiplantae</taxon>
        <taxon>Streptophyta</taxon>
        <taxon>Embryophyta</taxon>
        <taxon>Tracheophyta</taxon>
        <taxon>Spermatophyta</taxon>
        <taxon>Magnoliopsida</taxon>
        <taxon>eudicotyledons</taxon>
        <taxon>Gunneridae</taxon>
        <taxon>Pentapetalae</taxon>
        <taxon>rosids</taxon>
        <taxon>fabids</taxon>
        <taxon>Fabales</taxon>
        <taxon>Fabaceae</taxon>
        <taxon>Papilionoideae</taxon>
        <taxon>50 kb inversion clade</taxon>
        <taxon>NPAAA clade</taxon>
        <taxon>indigoferoid/millettioid clade</taxon>
        <taxon>Phaseoleae</taxon>
        <taxon>Clitoria</taxon>
    </lineage>
</organism>
<name>A0AAN9ETF8_CLITE</name>
<keyword evidence="3" id="KW-1185">Reference proteome</keyword>
<dbReference type="EMBL" id="JAYKXN010000008">
    <property type="protein sequence ID" value="KAK7262280.1"/>
    <property type="molecule type" value="Genomic_DNA"/>
</dbReference>
<evidence type="ECO:0000256" key="1">
    <source>
        <dbReference type="SAM" id="SignalP"/>
    </source>
</evidence>
<comment type="caution">
    <text evidence="2">The sequence shown here is derived from an EMBL/GenBank/DDBJ whole genome shotgun (WGS) entry which is preliminary data.</text>
</comment>
<keyword evidence="1" id="KW-0732">Signal</keyword>
<proteinExistence type="predicted"/>
<gene>
    <name evidence="2" type="ORF">RJT34_29846</name>
</gene>
<dbReference type="Proteomes" id="UP001359559">
    <property type="component" value="Unassembled WGS sequence"/>
</dbReference>
<protein>
    <submittedName>
        <fullName evidence="2">Uncharacterized protein</fullName>
    </submittedName>
</protein>